<sequence>MPSWIPPLPGLTRYTWWGAVPEGLLTKTQLARQGLKPGSDPVGQALYHGNCYAPLYEVDAAVPKRGCSPAQRAVLDRARELQYVCRRCGVREDEPLGKGRYCDRGCRYAMTMWEQHDQAQALARELVADPAAVLLVVDVERDALPSAQSVAVVGVRDHQVLYTAQAGEYGTPERGEVLDQLDALLADRRVVEEPDHMGPSSRYPHRLISQPGQPLQSGPDPQHPWAAPHSNVYPSVACIWSAWFAWPDCPYSTVPSVPREGAVVPWSRSLDVAEDGRSMATLLHRIADGTAPVWERAAWRLDGHGIPATPSSRRTAEVA</sequence>
<accession>Q58IP6</accession>
<protein>
    <submittedName>
        <fullName evidence="2">Uncharacterized protein</fullName>
    </submittedName>
</protein>
<organism evidence="2">
    <name type="scientific">Streptomyces sp. F11</name>
    <dbReference type="NCBI Taxonomy" id="319318"/>
    <lineage>
        <taxon>Bacteria</taxon>
        <taxon>Bacillati</taxon>
        <taxon>Actinomycetota</taxon>
        <taxon>Actinomycetes</taxon>
        <taxon>Kitasatosporales</taxon>
        <taxon>Streptomycetaceae</taxon>
        <taxon>Streptomyces</taxon>
    </lineage>
</organism>
<keyword evidence="2" id="KW-0614">Plasmid</keyword>
<reference evidence="2" key="1">
    <citation type="journal article" date="2008" name="Appl. Environ. Microbiol.">
        <title>Characterization of replication and conjugation of Streptomyces circular plasmids pFP1 and pFP11 and their ability to propagate in linear mode with artificially attached telomeres.</title>
        <authorList>
            <person name="Zhang R."/>
            <person name="Zeng A."/>
            <person name="Fang P."/>
            <person name="Qin Z."/>
        </authorList>
    </citation>
    <scope>NUCLEOTIDE SEQUENCE</scope>
    <source>
        <strain evidence="2">F11</strain>
        <plasmid evidence="2">pFP11</plasmid>
    </source>
</reference>
<dbReference type="RefSeq" id="WP_011265232.1">
    <property type="nucleotide sequence ID" value="NC_006911.1"/>
</dbReference>
<geneLocation type="plasmid" evidence="2">
    <name>pFP11</name>
</geneLocation>
<feature type="region of interest" description="Disordered" evidence="1">
    <location>
        <begin position="193"/>
        <end position="223"/>
    </location>
</feature>
<proteinExistence type="predicted"/>
<name>Q58IP6_9ACTN</name>
<dbReference type="AlphaFoldDB" id="Q58IP6"/>
<gene>
    <name evidence="2" type="ORF">pFP11.33</name>
</gene>
<dbReference type="EMBL" id="AY943952">
    <property type="protein sequence ID" value="AAX51337.1"/>
    <property type="molecule type" value="Genomic_DNA"/>
</dbReference>
<evidence type="ECO:0000256" key="1">
    <source>
        <dbReference type="SAM" id="MobiDB-lite"/>
    </source>
</evidence>
<evidence type="ECO:0000313" key="2">
    <source>
        <dbReference type="EMBL" id="AAX51337.1"/>
    </source>
</evidence>